<organism evidence="3 4">
    <name type="scientific">Endozoicomonas lisbonensis</name>
    <dbReference type="NCBI Taxonomy" id="3120522"/>
    <lineage>
        <taxon>Bacteria</taxon>
        <taxon>Pseudomonadati</taxon>
        <taxon>Pseudomonadota</taxon>
        <taxon>Gammaproteobacteria</taxon>
        <taxon>Oceanospirillales</taxon>
        <taxon>Endozoicomonadaceae</taxon>
        <taxon>Endozoicomonas</taxon>
    </lineage>
</organism>
<reference evidence="3 4" key="1">
    <citation type="submission" date="2024-06" db="EMBL/GenBank/DDBJ databases">
        <title>Genomic Encyclopedia of Type Strains, Phase V (KMG-V): Genome sequencing to study the core and pangenomes of soil and plant-associated prokaryotes.</title>
        <authorList>
            <person name="Whitman W."/>
        </authorList>
    </citation>
    <scope>NUCLEOTIDE SEQUENCE [LARGE SCALE GENOMIC DNA]</scope>
    <source>
        <strain evidence="3 4">NE40</strain>
    </source>
</reference>
<name>A0ABV2SET3_9GAMM</name>
<dbReference type="RefSeq" id="WP_354010623.1">
    <property type="nucleotide sequence ID" value="NZ_JBEWTA010000001.1"/>
</dbReference>
<sequence length="245" mass="27338">MKVVTMRVTMRAASTLQALLFSFFTLTLISSPALAEIKSTLKLPVKAELLVLDGKAAKDLDLNRGEPIKLTRKRHQVVFELKETLGSGNNVEQFTSRPFVISFHPLDGHQYVIEAPRLINRRQADAINRNPGSKITVVNEKEEEVSFEIATLPSRGIQIGRNYAADVRRFNLSENEAAFPELAGVQVAESSHGFANAQQDTTIYSGAANNTPEENVTAERMLKYWFKEADSATRQSFLDWAAKQK</sequence>
<accession>A0ABV2SET3</accession>
<dbReference type="InterPro" id="IPR018635">
    <property type="entry name" value="UPF0319"/>
</dbReference>
<proteinExistence type="inferred from homology"/>
<evidence type="ECO:0000256" key="1">
    <source>
        <dbReference type="ARBA" id="ARBA00008490"/>
    </source>
</evidence>
<evidence type="ECO:0000313" key="4">
    <source>
        <dbReference type="Proteomes" id="UP001549366"/>
    </source>
</evidence>
<evidence type="ECO:0000256" key="2">
    <source>
        <dbReference type="ARBA" id="ARBA00022729"/>
    </source>
</evidence>
<dbReference type="EMBL" id="JBEWTB010000002">
    <property type="protein sequence ID" value="MET4756272.1"/>
    <property type="molecule type" value="Genomic_DNA"/>
</dbReference>
<evidence type="ECO:0000313" key="3">
    <source>
        <dbReference type="EMBL" id="MET4756272.1"/>
    </source>
</evidence>
<comment type="similarity">
    <text evidence="1">Belongs to the UPF0319 family.</text>
</comment>
<dbReference type="Pfam" id="PF09829">
    <property type="entry name" value="DUF2057"/>
    <property type="match status" value="1"/>
</dbReference>
<keyword evidence="2" id="KW-0732">Signal</keyword>
<protein>
    <submittedName>
        <fullName evidence="3">Uncharacterized protein YccT (UPF0319 family)</fullName>
    </submittedName>
</protein>
<gene>
    <name evidence="3" type="ORF">V5J35_001464</name>
</gene>
<comment type="caution">
    <text evidence="3">The sequence shown here is derived from an EMBL/GenBank/DDBJ whole genome shotgun (WGS) entry which is preliminary data.</text>
</comment>
<dbReference type="PANTHER" id="PTHR38108:SF1">
    <property type="entry name" value="UPF0319 PROTEIN YCCT"/>
    <property type="match status" value="1"/>
</dbReference>
<dbReference type="PANTHER" id="PTHR38108">
    <property type="entry name" value="UPF0319 PROTEIN YCCT"/>
    <property type="match status" value="1"/>
</dbReference>
<dbReference type="Proteomes" id="UP001549366">
    <property type="component" value="Unassembled WGS sequence"/>
</dbReference>
<keyword evidence="4" id="KW-1185">Reference proteome</keyword>